<accession>A0A202BXR8</accession>
<sequence>MFIVNIITVLVYFYLNFKNLTLLKKIGKEIVYLYLKLLKDKAMISYYDFKNLPNQAQCSFVMNEGRIMSERTMDTVKYVLYEVSYFTVEVIYNTINNKTEVINVFQNKGAYAM</sequence>
<keyword evidence="2" id="KW-1185">Reference proteome</keyword>
<comment type="caution">
    <text evidence="1">The sequence shown here is derived from an EMBL/GenBank/DDBJ whole genome shotgun (WGS) entry which is preliminary data.</text>
</comment>
<dbReference type="AlphaFoldDB" id="A0A202BXR8"/>
<dbReference type="EMBL" id="MVAG01000122">
    <property type="protein sequence ID" value="OVE56276.1"/>
    <property type="molecule type" value="Genomic_DNA"/>
</dbReference>
<proteinExistence type="predicted"/>
<dbReference type="Proteomes" id="UP000196355">
    <property type="component" value="Unassembled WGS sequence"/>
</dbReference>
<name>A0A202BXR8_9FLAO</name>
<evidence type="ECO:0000313" key="1">
    <source>
        <dbReference type="EMBL" id="OVE56276.1"/>
    </source>
</evidence>
<organism evidence="1 2">
    <name type="scientific">Chryseobacterium mucoviscidosis</name>
    <dbReference type="NCBI Taxonomy" id="1945581"/>
    <lineage>
        <taxon>Bacteria</taxon>
        <taxon>Pseudomonadati</taxon>
        <taxon>Bacteroidota</taxon>
        <taxon>Flavobacteriia</taxon>
        <taxon>Flavobacteriales</taxon>
        <taxon>Weeksellaceae</taxon>
        <taxon>Chryseobacterium group</taxon>
        <taxon>Chryseobacterium</taxon>
    </lineage>
</organism>
<protein>
    <submittedName>
        <fullName evidence="1">Uncharacterized protein</fullName>
    </submittedName>
</protein>
<gene>
    <name evidence="1" type="ORF">B0E34_12065</name>
</gene>
<evidence type="ECO:0000313" key="2">
    <source>
        <dbReference type="Proteomes" id="UP000196355"/>
    </source>
</evidence>
<reference evidence="2" key="1">
    <citation type="submission" date="2017-02" db="EMBL/GenBank/DDBJ databases">
        <authorList>
            <person name="Tetz G."/>
            <person name="Tetz V."/>
        </authorList>
    </citation>
    <scope>NUCLEOTIDE SEQUENCE [LARGE SCALE GENOMIC DNA]</scope>
    <source>
        <strain evidence="2">VT16-26</strain>
    </source>
</reference>